<proteinExistence type="predicted"/>
<protein>
    <recommendedName>
        <fullName evidence="5">Galactose oxidase</fullName>
    </recommendedName>
</protein>
<keyword evidence="2" id="KW-0408">Iron</keyword>
<dbReference type="PANTHER" id="PTHR47435:SF10">
    <property type="entry name" value="TIP ELONGATION ABERRANT PROTEIN 3"/>
    <property type="match status" value="1"/>
</dbReference>
<dbReference type="EMBL" id="ML991776">
    <property type="protein sequence ID" value="KAF2238328.1"/>
    <property type="molecule type" value="Genomic_DNA"/>
</dbReference>
<dbReference type="OrthoDB" id="10250130at2759"/>
<evidence type="ECO:0000256" key="1">
    <source>
        <dbReference type="ARBA" id="ARBA00022737"/>
    </source>
</evidence>
<evidence type="ECO:0000256" key="2">
    <source>
        <dbReference type="ARBA" id="ARBA00023004"/>
    </source>
</evidence>
<dbReference type="Proteomes" id="UP000800092">
    <property type="component" value="Unassembled WGS sequence"/>
</dbReference>
<evidence type="ECO:0008006" key="5">
    <source>
        <dbReference type="Google" id="ProtNLM"/>
    </source>
</evidence>
<accession>A0A6A6HKI3</accession>
<dbReference type="PANTHER" id="PTHR47435">
    <property type="entry name" value="KELCH REPEAT PROTEIN (AFU_ORTHOLOGUE AFUA_5G12780)"/>
    <property type="match status" value="1"/>
</dbReference>
<dbReference type="InterPro" id="IPR011043">
    <property type="entry name" value="Gal_Oxase/kelch_b-propeller"/>
</dbReference>
<dbReference type="GO" id="GO:0019760">
    <property type="term" value="P:glucosinolate metabolic process"/>
    <property type="evidence" value="ECO:0007669"/>
    <property type="project" value="UniProtKB-ARBA"/>
</dbReference>
<keyword evidence="1" id="KW-0677">Repeat</keyword>
<gene>
    <name evidence="3" type="ORF">EV356DRAFT_529318</name>
</gene>
<dbReference type="SUPFAM" id="SSF50965">
    <property type="entry name" value="Galactose oxidase, central domain"/>
    <property type="match status" value="1"/>
</dbReference>
<dbReference type="InterPro" id="IPR015915">
    <property type="entry name" value="Kelch-typ_b-propeller"/>
</dbReference>
<dbReference type="Pfam" id="PF24681">
    <property type="entry name" value="Kelch_KLHDC2_KLHL20_DRC7"/>
    <property type="match status" value="1"/>
</dbReference>
<evidence type="ECO:0000313" key="3">
    <source>
        <dbReference type="EMBL" id="KAF2238328.1"/>
    </source>
</evidence>
<organism evidence="3 4">
    <name type="scientific">Viridothelium virens</name>
    <name type="common">Speckled blister lichen</name>
    <name type="synonym">Trypethelium virens</name>
    <dbReference type="NCBI Taxonomy" id="1048519"/>
    <lineage>
        <taxon>Eukaryota</taxon>
        <taxon>Fungi</taxon>
        <taxon>Dikarya</taxon>
        <taxon>Ascomycota</taxon>
        <taxon>Pezizomycotina</taxon>
        <taxon>Dothideomycetes</taxon>
        <taxon>Dothideomycetes incertae sedis</taxon>
        <taxon>Trypetheliales</taxon>
        <taxon>Trypetheliaceae</taxon>
        <taxon>Viridothelium</taxon>
    </lineage>
</organism>
<name>A0A6A6HKI3_VIRVR</name>
<evidence type="ECO:0000313" key="4">
    <source>
        <dbReference type="Proteomes" id="UP000800092"/>
    </source>
</evidence>
<keyword evidence="4" id="KW-1185">Reference proteome</keyword>
<reference evidence="3" key="1">
    <citation type="journal article" date="2020" name="Stud. Mycol.">
        <title>101 Dothideomycetes genomes: a test case for predicting lifestyles and emergence of pathogens.</title>
        <authorList>
            <person name="Haridas S."/>
            <person name="Albert R."/>
            <person name="Binder M."/>
            <person name="Bloem J."/>
            <person name="Labutti K."/>
            <person name="Salamov A."/>
            <person name="Andreopoulos B."/>
            <person name="Baker S."/>
            <person name="Barry K."/>
            <person name="Bills G."/>
            <person name="Bluhm B."/>
            <person name="Cannon C."/>
            <person name="Castanera R."/>
            <person name="Culley D."/>
            <person name="Daum C."/>
            <person name="Ezra D."/>
            <person name="Gonzalez J."/>
            <person name="Henrissat B."/>
            <person name="Kuo A."/>
            <person name="Liang C."/>
            <person name="Lipzen A."/>
            <person name="Lutzoni F."/>
            <person name="Magnuson J."/>
            <person name="Mondo S."/>
            <person name="Nolan M."/>
            <person name="Ohm R."/>
            <person name="Pangilinan J."/>
            <person name="Park H.-J."/>
            <person name="Ramirez L."/>
            <person name="Alfaro M."/>
            <person name="Sun H."/>
            <person name="Tritt A."/>
            <person name="Yoshinaga Y."/>
            <person name="Zwiers L.-H."/>
            <person name="Turgeon B."/>
            <person name="Goodwin S."/>
            <person name="Spatafora J."/>
            <person name="Crous P."/>
            <person name="Grigoriev I."/>
        </authorList>
    </citation>
    <scope>NUCLEOTIDE SEQUENCE</scope>
    <source>
        <strain evidence="3">Tuck. ex Michener</strain>
    </source>
</reference>
<dbReference type="Gene3D" id="2.120.10.80">
    <property type="entry name" value="Kelch-type beta propeller"/>
    <property type="match status" value="1"/>
</dbReference>
<dbReference type="AlphaFoldDB" id="A0A6A6HKI3"/>
<sequence>MPLMEAAAGLVVAEQVLSTAVEGAVVGTALAARRTLPLKATFTRIATSQDQPSHESLHRISGTLNVVNGHAYIFGGSTQESSQAPTAGNEMHIIRISGKYDTEFDYKCVPALPSIDGGPIPASRKAHSSAVYNENILVFGGPNEDGRVWSFSTKTLKWTARDPSDLRTCQVSMNQGAVVHGDQFIVHGSAFEAISHLQETWAFDLNTNTWSHIASLRTEPGQASTKPALVDRTLFSISVQRDPNREEHAIWLHYLYLHEDGKPTEWQSIKLPVEPSSGPLTYQGSPLIPVHTGMGRHYLLFQGGRAANSNPKEEEQKSDSATETGLWVMQIPSDDRSLAKLKDWVREKFGRNSGCRQWAEVELKTKWRESEDTVNHPGPRTHSAMARVDEKTVLMWCGCYPGFSDGQGDGWIIKLDG</sequence>